<sequence>RPQEKAHGARTSASTKAISNSLPETDKQSKSGTFLSDIEFEEKLEAFVVECEGQDPNNLDTELIDHFDHFSLKDNESETFLTACGKMTESNAFKTAHQLSQKSTKHAITRTVTQFKLEADNRISTLESRYDSSIFYGILIDTGAAGYSTAGYKQYQAFITAFRPYPINTSEKI</sequence>
<evidence type="ECO:0000313" key="2">
    <source>
        <dbReference type="EMBL" id="RKF81203.1"/>
    </source>
</evidence>
<evidence type="ECO:0000256" key="1">
    <source>
        <dbReference type="SAM" id="MobiDB-lite"/>
    </source>
</evidence>
<evidence type="ECO:0008006" key="4">
    <source>
        <dbReference type="Google" id="ProtNLM"/>
    </source>
</evidence>
<accession>A0A420J369</accession>
<organism evidence="2 3">
    <name type="scientific">Golovinomyces cichoracearum</name>
    <dbReference type="NCBI Taxonomy" id="62708"/>
    <lineage>
        <taxon>Eukaryota</taxon>
        <taxon>Fungi</taxon>
        <taxon>Dikarya</taxon>
        <taxon>Ascomycota</taxon>
        <taxon>Pezizomycotina</taxon>
        <taxon>Leotiomycetes</taxon>
        <taxon>Erysiphales</taxon>
        <taxon>Erysiphaceae</taxon>
        <taxon>Golovinomyces</taxon>
    </lineage>
</organism>
<dbReference type="Proteomes" id="UP000285405">
    <property type="component" value="Unassembled WGS sequence"/>
</dbReference>
<protein>
    <recommendedName>
        <fullName evidence="4">Integrase and RNaseH domain-containing protein</fullName>
    </recommendedName>
</protein>
<comment type="caution">
    <text evidence="2">The sequence shown here is derived from an EMBL/GenBank/DDBJ whole genome shotgun (WGS) entry which is preliminary data.</text>
</comment>
<dbReference type="EMBL" id="MCBR01002854">
    <property type="protein sequence ID" value="RKF81203.1"/>
    <property type="molecule type" value="Genomic_DNA"/>
</dbReference>
<reference evidence="2 3" key="1">
    <citation type="journal article" date="2018" name="BMC Genomics">
        <title>Comparative genome analyses reveal sequence features reflecting distinct modes of host-adaptation between dicot and monocot powdery mildew.</title>
        <authorList>
            <person name="Wu Y."/>
            <person name="Ma X."/>
            <person name="Pan Z."/>
            <person name="Kale S.D."/>
            <person name="Song Y."/>
            <person name="King H."/>
            <person name="Zhang Q."/>
            <person name="Presley C."/>
            <person name="Deng X."/>
            <person name="Wei C.I."/>
            <person name="Xiao S."/>
        </authorList>
    </citation>
    <scope>NUCLEOTIDE SEQUENCE [LARGE SCALE GENOMIC DNA]</scope>
    <source>
        <strain evidence="2">UCSC1</strain>
    </source>
</reference>
<gene>
    <name evidence="2" type="ORF">GcC1_028037</name>
</gene>
<feature type="region of interest" description="Disordered" evidence="1">
    <location>
        <begin position="1"/>
        <end position="32"/>
    </location>
</feature>
<name>A0A420J369_9PEZI</name>
<dbReference type="AlphaFoldDB" id="A0A420J369"/>
<evidence type="ECO:0000313" key="3">
    <source>
        <dbReference type="Proteomes" id="UP000285405"/>
    </source>
</evidence>
<dbReference type="OrthoDB" id="3599399at2759"/>
<feature type="non-terminal residue" evidence="2">
    <location>
        <position position="1"/>
    </location>
</feature>
<proteinExistence type="predicted"/>
<feature type="compositionally biased region" description="Polar residues" evidence="1">
    <location>
        <begin position="11"/>
        <end position="23"/>
    </location>
</feature>